<evidence type="ECO:0000313" key="1">
    <source>
        <dbReference type="EMBL" id="KCZ79469.1"/>
    </source>
</evidence>
<dbReference type="EMBL" id="KK365271">
    <property type="protein sequence ID" value="KCZ79469.1"/>
    <property type="molecule type" value="Genomic_DNA"/>
</dbReference>
<gene>
    <name evidence="1" type="ORF">H312_03143</name>
</gene>
<organism evidence="1 2">
    <name type="scientific">Anncaliia algerae PRA339</name>
    <dbReference type="NCBI Taxonomy" id="1288291"/>
    <lineage>
        <taxon>Eukaryota</taxon>
        <taxon>Fungi</taxon>
        <taxon>Fungi incertae sedis</taxon>
        <taxon>Microsporidia</taxon>
        <taxon>Tubulinosematoidea</taxon>
        <taxon>Tubulinosematidae</taxon>
        <taxon>Anncaliia</taxon>
    </lineage>
</organism>
<name>A0A059EXJ0_9MICR</name>
<reference evidence="1 2" key="2">
    <citation type="submission" date="2014-03" db="EMBL/GenBank/DDBJ databases">
        <title>The Genome Sequence of Anncaliia algerae insect isolate PRA339.</title>
        <authorList>
            <consortium name="The Broad Institute Genome Sequencing Platform"/>
            <consortium name="The Broad Institute Genome Sequencing Center for Infectious Disease"/>
            <person name="Cuomo C."/>
            <person name="Becnel J."/>
            <person name="Sanscrainte N."/>
            <person name="Walker B."/>
            <person name="Young S.K."/>
            <person name="Zeng Q."/>
            <person name="Gargeya S."/>
            <person name="Fitzgerald M."/>
            <person name="Haas B."/>
            <person name="Abouelleil A."/>
            <person name="Alvarado L."/>
            <person name="Arachchi H.M."/>
            <person name="Berlin A.M."/>
            <person name="Chapman S.B."/>
            <person name="Dewar J."/>
            <person name="Goldberg J."/>
            <person name="Griggs A."/>
            <person name="Gujja S."/>
            <person name="Hansen M."/>
            <person name="Howarth C."/>
            <person name="Imamovic A."/>
            <person name="Larimer J."/>
            <person name="McCowan C."/>
            <person name="Murphy C."/>
            <person name="Neiman D."/>
            <person name="Pearson M."/>
            <person name="Priest M."/>
            <person name="Roberts A."/>
            <person name="Saif S."/>
            <person name="Shea T."/>
            <person name="Sisk P."/>
            <person name="Sykes S."/>
            <person name="Wortman J."/>
            <person name="Nusbaum C."/>
            <person name="Birren B."/>
        </authorList>
    </citation>
    <scope>NUCLEOTIDE SEQUENCE [LARGE SCALE GENOMIC DNA]</scope>
    <source>
        <strain evidence="1 2">PRA339</strain>
    </source>
</reference>
<dbReference type="AlphaFoldDB" id="A0A059EXJ0"/>
<proteinExistence type="predicted"/>
<dbReference type="VEuPathDB" id="MicrosporidiaDB:H312_03143"/>
<dbReference type="HOGENOM" id="CLU_118649_0_0_1"/>
<reference evidence="2" key="1">
    <citation type="submission" date="2013-02" db="EMBL/GenBank/DDBJ databases">
        <authorList>
            <consortium name="The Broad Institute Genome Sequencing Platform"/>
            <person name="Cuomo C."/>
            <person name="Becnel J."/>
            <person name="Sanscrainte N."/>
            <person name="Walker B."/>
            <person name="Young S.K."/>
            <person name="Zeng Q."/>
            <person name="Gargeya S."/>
            <person name="Fitzgerald M."/>
            <person name="Haas B."/>
            <person name="Abouelleil A."/>
            <person name="Alvarado L."/>
            <person name="Arachchi H.M."/>
            <person name="Berlin A.M."/>
            <person name="Chapman S.B."/>
            <person name="Dewar J."/>
            <person name="Goldberg J."/>
            <person name="Griggs A."/>
            <person name="Gujja S."/>
            <person name="Hansen M."/>
            <person name="Howarth C."/>
            <person name="Imamovic A."/>
            <person name="Larimer J."/>
            <person name="McCowan C."/>
            <person name="Murphy C."/>
            <person name="Neiman D."/>
            <person name="Pearson M."/>
            <person name="Priest M."/>
            <person name="Roberts A."/>
            <person name="Saif S."/>
            <person name="Shea T."/>
            <person name="Sisk P."/>
            <person name="Sykes S."/>
            <person name="Wortman J."/>
            <person name="Nusbaum C."/>
            <person name="Birren B."/>
        </authorList>
    </citation>
    <scope>NUCLEOTIDE SEQUENCE [LARGE SCALE GENOMIC DNA]</scope>
    <source>
        <strain evidence="2">PRA339</strain>
    </source>
</reference>
<protein>
    <submittedName>
        <fullName evidence="1">Uncharacterized protein</fullName>
    </submittedName>
</protein>
<dbReference type="Proteomes" id="UP000030655">
    <property type="component" value="Unassembled WGS sequence"/>
</dbReference>
<evidence type="ECO:0000313" key="2">
    <source>
        <dbReference type="Proteomes" id="UP000030655"/>
    </source>
</evidence>
<sequence>MHIASIYLLKCICTNLDGEQSEAFIKKQEVKKTRWSNFTDNVGRFFGMKTRSTDSSIDFKSIQEKEEIEPSDYFKFGNYDSFRRKKGNVLTKTDSEKNSSFPGNLSSGSEVYFHSDENRDEGSSESIFSRKVVSERAKSKYYYKDSGKYTDKPSEDTVLSANDKLLQNNEGGCEAAGDFRENHFLQDFNKSEDSSIKIN</sequence>
<dbReference type="OrthoDB" id="10368560at2759"/>
<accession>A0A059EXJ0</accession>
<keyword evidence="2" id="KW-1185">Reference proteome</keyword>